<evidence type="ECO:0000313" key="1">
    <source>
        <dbReference type="EMBL" id="GFT28866.1"/>
    </source>
</evidence>
<organism evidence="1 2">
    <name type="scientific">Nephila pilipes</name>
    <name type="common">Giant wood spider</name>
    <name type="synonym">Nephila maculata</name>
    <dbReference type="NCBI Taxonomy" id="299642"/>
    <lineage>
        <taxon>Eukaryota</taxon>
        <taxon>Metazoa</taxon>
        <taxon>Ecdysozoa</taxon>
        <taxon>Arthropoda</taxon>
        <taxon>Chelicerata</taxon>
        <taxon>Arachnida</taxon>
        <taxon>Araneae</taxon>
        <taxon>Araneomorphae</taxon>
        <taxon>Entelegynae</taxon>
        <taxon>Araneoidea</taxon>
        <taxon>Nephilidae</taxon>
        <taxon>Nephila</taxon>
    </lineage>
</organism>
<sequence length="97" mass="11206">MEYFLHLTVCEISLGIHVSKEFAPESSSEEELCRGQIADELWKRNRYCAAMREGEVILPRISLDRQNGKYETMDAEEFQLRTQEPGQGCNIDHLSNI</sequence>
<name>A0A8X6NSQ8_NEPPI</name>
<gene>
    <name evidence="1" type="ORF">NPIL_494571</name>
</gene>
<dbReference type="EMBL" id="BMAW01012484">
    <property type="protein sequence ID" value="GFT28866.1"/>
    <property type="molecule type" value="Genomic_DNA"/>
</dbReference>
<proteinExistence type="predicted"/>
<comment type="caution">
    <text evidence="1">The sequence shown here is derived from an EMBL/GenBank/DDBJ whole genome shotgun (WGS) entry which is preliminary data.</text>
</comment>
<accession>A0A8X6NSQ8</accession>
<keyword evidence="2" id="KW-1185">Reference proteome</keyword>
<reference evidence="1" key="1">
    <citation type="submission" date="2020-08" db="EMBL/GenBank/DDBJ databases">
        <title>Multicomponent nature underlies the extraordinary mechanical properties of spider dragline silk.</title>
        <authorList>
            <person name="Kono N."/>
            <person name="Nakamura H."/>
            <person name="Mori M."/>
            <person name="Yoshida Y."/>
            <person name="Ohtoshi R."/>
            <person name="Malay A.D."/>
            <person name="Moran D.A.P."/>
            <person name="Tomita M."/>
            <person name="Numata K."/>
            <person name="Arakawa K."/>
        </authorList>
    </citation>
    <scope>NUCLEOTIDE SEQUENCE</scope>
</reference>
<dbReference type="AlphaFoldDB" id="A0A8X6NSQ8"/>
<protein>
    <submittedName>
        <fullName evidence="1">Uncharacterized protein</fullName>
    </submittedName>
</protein>
<evidence type="ECO:0000313" key="2">
    <source>
        <dbReference type="Proteomes" id="UP000887013"/>
    </source>
</evidence>
<dbReference type="Proteomes" id="UP000887013">
    <property type="component" value="Unassembled WGS sequence"/>
</dbReference>